<feature type="transmembrane region" description="Helical" evidence="1">
    <location>
        <begin position="553"/>
        <end position="574"/>
    </location>
</feature>
<feature type="transmembrane region" description="Helical" evidence="1">
    <location>
        <begin position="233"/>
        <end position="254"/>
    </location>
</feature>
<gene>
    <name evidence="2" type="ORF">GHT06_020903</name>
</gene>
<protein>
    <submittedName>
        <fullName evidence="2">Uncharacterized protein</fullName>
    </submittedName>
</protein>
<keyword evidence="1" id="KW-1133">Transmembrane helix</keyword>
<feature type="transmembrane region" description="Helical" evidence="1">
    <location>
        <begin position="603"/>
        <end position="622"/>
    </location>
</feature>
<name>A0AAD5KZF5_9CRUS</name>
<comment type="caution">
    <text evidence="2">The sequence shown here is derived from an EMBL/GenBank/DDBJ whole genome shotgun (WGS) entry which is preliminary data.</text>
</comment>
<evidence type="ECO:0000313" key="3">
    <source>
        <dbReference type="Proteomes" id="UP000820818"/>
    </source>
</evidence>
<keyword evidence="1" id="KW-0472">Membrane</keyword>
<sequence length="651" mass="74447">MTGLRKRFNGSASGLHRLLRYLGLDSTTGSSKWKTKLWGSIVFFVMSQAGLYVFVMRSLPHFKGFLVKLNATIVLFDRLTRFLCGYTIQLVLLLKLDRFLDSFCNQLNPVDVQLCLPKLSGVRRVAIAGVVWILFVCNSQAICATYVELVESNRKHSISLLERLQQFIRLESYMILDVSVLIFCTSGELLVIFYRQLAKDVILRPSSKEFFRFSSISTQLSVTTAFLRTQFSTVLLINCIHSSVCLLLFSDALISELRNPNLKITAVWTSITLVDCLVRLWLICHTADRICNANHRCIRSLRRLRDYTILDINPSYQRNQITLAILEIPRTMQHFRLFGMITLSKELVLGCFLVELTATVTLLGRLARVFSACTIHLVLLLKLDRFLDSFCNQLSLVDTQLCLPKSSGIRRFAIAGVVWILFECNSHAICATYVELVESDRKHSILLLERLQQFIRLEGYLVLDTSVVIFCTSGELLVIFYRQLAEDIFLRPSSKEFFRYSFISTQLSVTTAFLQTQFSTVLLVNCIHSSVCLLIFSDALMSELQNPNLKITAVWTSVTLVGSLVRLWLVCYTADKICNAPERDYTILDINPWYQRNQYRQTAIFFFSFLITLAIVEIPRTLPHFKLFGMITLSKDLVLVLGVIMLNELKT</sequence>
<dbReference type="Proteomes" id="UP000820818">
    <property type="component" value="Linkage Group LG9"/>
</dbReference>
<feature type="transmembrane region" description="Helical" evidence="1">
    <location>
        <begin position="521"/>
        <end position="541"/>
    </location>
</feature>
<feature type="transmembrane region" description="Helical" evidence="1">
    <location>
        <begin position="628"/>
        <end position="646"/>
    </location>
</feature>
<organism evidence="2 3">
    <name type="scientific">Daphnia sinensis</name>
    <dbReference type="NCBI Taxonomy" id="1820382"/>
    <lineage>
        <taxon>Eukaryota</taxon>
        <taxon>Metazoa</taxon>
        <taxon>Ecdysozoa</taxon>
        <taxon>Arthropoda</taxon>
        <taxon>Crustacea</taxon>
        <taxon>Branchiopoda</taxon>
        <taxon>Diplostraca</taxon>
        <taxon>Cladocera</taxon>
        <taxon>Anomopoda</taxon>
        <taxon>Daphniidae</taxon>
        <taxon>Daphnia</taxon>
        <taxon>Daphnia similis group</taxon>
    </lineage>
</organism>
<keyword evidence="1" id="KW-0812">Transmembrane</keyword>
<evidence type="ECO:0000256" key="1">
    <source>
        <dbReference type="SAM" id="Phobius"/>
    </source>
</evidence>
<dbReference type="EMBL" id="WJBH02000009">
    <property type="protein sequence ID" value="KAI9553016.1"/>
    <property type="molecule type" value="Genomic_DNA"/>
</dbReference>
<dbReference type="AlphaFoldDB" id="A0AAD5KZF5"/>
<accession>A0AAD5KZF5</accession>
<feature type="transmembrane region" description="Helical" evidence="1">
    <location>
        <begin position="125"/>
        <end position="147"/>
    </location>
</feature>
<reference evidence="2 3" key="1">
    <citation type="submission" date="2022-05" db="EMBL/GenBank/DDBJ databases">
        <title>A multi-omics perspective on studying reproductive biology in Daphnia sinensis.</title>
        <authorList>
            <person name="Jia J."/>
        </authorList>
    </citation>
    <scope>NUCLEOTIDE SEQUENCE [LARGE SCALE GENOMIC DNA]</scope>
    <source>
        <strain evidence="2 3">WSL</strain>
    </source>
</reference>
<keyword evidence="3" id="KW-1185">Reference proteome</keyword>
<proteinExistence type="predicted"/>
<feature type="transmembrane region" description="Helical" evidence="1">
    <location>
        <begin position="37"/>
        <end position="55"/>
    </location>
</feature>
<evidence type="ECO:0000313" key="2">
    <source>
        <dbReference type="EMBL" id="KAI9553016.1"/>
    </source>
</evidence>
<feature type="transmembrane region" description="Helical" evidence="1">
    <location>
        <begin position="173"/>
        <end position="194"/>
    </location>
</feature>